<evidence type="ECO:0000256" key="1">
    <source>
        <dbReference type="SAM" id="MobiDB-lite"/>
    </source>
</evidence>
<organism evidence="2 3">
    <name type="scientific">Cherax quadricarinatus</name>
    <name type="common">Australian red claw crayfish</name>
    <dbReference type="NCBI Taxonomy" id="27406"/>
    <lineage>
        <taxon>Eukaryota</taxon>
        <taxon>Metazoa</taxon>
        <taxon>Ecdysozoa</taxon>
        <taxon>Arthropoda</taxon>
        <taxon>Crustacea</taxon>
        <taxon>Multicrustacea</taxon>
        <taxon>Malacostraca</taxon>
        <taxon>Eumalacostraca</taxon>
        <taxon>Eucarida</taxon>
        <taxon>Decapoda</taxon>
        <taxon>Pleocyemata</taxon>
        <taxon>Astacidea</taxon>
        <taxon>Parastacoidea</taxon>
        <taxon>Parastacidae</taxon>
        <taxon>Cherax</taxon>
    </lineage>
</organism>
<feature type="non-terminal residue" evidence="2">
    <location>
        <position position="1"/>
    </location>
</feature>
<evidence type="ECO:0000313" key="3">
    <source>
        <dbReference type="Proteomes" id="UP001445076"/>
    </source>
</evidence>
<dbReference type="EMBL" id="JARKIK010000030">
    <property type="protein sequence ID" value="KAK8741719.1"/>
    <property type="molecule type" value="Genomic_DNA"/>
</dbReference>
<dbReference type="AlphaFoldDB" id="A0AAW0XUR6"/>
<sequence>GTSTGASINYHNIHETPRTVGQTQELGNPTVLWLSNHHQKHYLDHQHHHHHIQEQHQHHPRMHREVHQVNNITELYGQCLNFTRIILALLRNTPEHLTLKDLKPQLQALLRDMDLLEFFQKRLAEVGVVSNTYDARALYNVLDLYSALEALRLKYLDKVKQRMRTLSEEMPYTEERDYIHLGSIIHGFTRHINKIRRKATEFLSD</sequence>
<dbReference type="Proteomes" id="UP001445076">
    <property type="component" value="Unassembled WGS sequence"/>
</dbReference>
<accession>A0AAW0XUR6</accession>
<keyword evidence="3" id="KW-1185">Reference proteome</keyword>
<feature type="compositionally biased region" description="Polar residues" evidence="1">
    <location>
        <begin position="1"/>
        <end position="10"/>
    </location>
</feature>
<gene>
    <name evidence="2" type="ORF">OTU49_002360</name>
</gene>
<comment type="caution">
    <text evidence="2">The sequence shown here is derived from an EMBL/GenBank/DDBJ whole genome shotgun (WGS) entry which is preliminary data.</text>
</comment>
<proteinExistence type="predicted"/>
<feature type="region of interest" description="Disordered" evidence="1">
    <location>
        <begin position="1"/>
        <end position="24"/>
    </location>
</feature>
<name>A0AAW0XUR6_CHEQU</name>
<evidence type="ECO:0000313" key="2">
    <source>
        <dbReference type="EMBL" id="KAK8741719.1"/>
    </source>
</evidence>
<reference evidence="2 3" key="1">
    <citation type="journal article" date="2024" name="BMC Genomics">
        <title>Genome assembly of redclaw crayfish (Cherax quadricarinatus) provides insights into its immune adaptation and hypoxia tolerance.</title>
        <authorList>
            <person name="Liu Z."/>
            <person name="Zheng J."/>
            <person name="Li H."/>
            <person name="Fang K."/>
            <person name="Wang S."/>
            <person name="He J."/>
            <person name="Zhou D."/>
            <person name="Weng S."/>
            <person name="Chi M."/>
            <person name="Gu Z."/>
            <person name="He J."/>
            <person name="Li F."/>
            <person name="Wang M."/>
        </authorList>
    </citation>
    <scope>NUCLEOTIDE SEQUENCE [LARGE SCALE GENOMIC DNA]</scope>
    <source>
        <strain evidence="2">ZL_2023a</strain>
    </source>
</reference>
<protein>
    <submittedName>
        <fullName evidence="2">Uncharacterized protein</fullName>
    </submittedName>
</protein>